<evidence type="ECO:0008006" key="5">
    <source>
        <dbReference type="Google" id="ProtNLM"/>
    </source>
</evidence>
<organism evidence="3 4">
    <name type="scientific">Solidesulfovibrio carbinoliphilus subsp. oakridgensis</name>
    <dbReference type="NCBI Taxonomy" id="694327"/>
    <lineage>
        <taxon>Bacteria</taxon>
        <taxon>Pseudomonadati</taxon>
        <taxon>Thermodesulfobacteriota</taxon>
        <taxon>Desulfovibrionia</taxon>
        <taxon>Desulfovibrionales</taxon>
        <taxon>Desulfovibrionaceae</taxon>
        <taxon>Solidesulfovibrio</taxon>
    </lineage>
</organism>
<evidence type="ECO:0000256" key="2">
    <source>
        <dbReference type="SAM" id="SignalP"/>
    </source>
</evidence>
<name>G7QDX6_9BACT</name>
<dbReference type="STRING" id="694327.DFW101_0615"/>
<dbReference type="HOGENOM" id="CLU_092345_0_0_7"/>
<dbReference type="PROSITE" id="PS51257">
    <property type="entry name" value="PROKAR_LIPOPROTEIN"/>
    <property type="match status" value="1"/>
</dbReference>
<proteinExistence type="predicted"/>
<gene>
    <name evidence="3" type="ORF">DFW101_0615</name>
</gene>
<keyword evidence="2" id="KW-0732">Signal</keyword>
<feature type="compositionally biased region" description="Low complexity" evidence="1">
    <location>
        <begin position="26"/>
        <end position="47"/>
    </location>
</feature>
<dbReference type="Proteomes" id="UP000004662">
    <property type="component" value="Chromosome"/>
</dbReference>
<reference evidence="4" key="1">
    <citation type="journal article" date="2015" name="Genome Announc.">
        <title>High-Quality Draft Genome Sequence of Desulfovibrio carbinoliphilus FW-101-2B, an Organic Acid-Oxidizing Sulfate-Reducing Bacterium Isolated from Uranium(VI)-Contaminated Groundwater.</title>
        <authorList>
            <person name="Ramsay B.D."/>
            <person name="Hwang C."/>
            <person name="Woo H.L."/>
            <person name="Carroll S.L."/>
            <person name="Lucas S."/>
            <person name="Han J."/>
            <person name="Lapidus A.L."/>
            <person name="Cheng J.F."/>
            <person name="Goodwin L.A."/>
            <person name="Pitluck S."/>
            <person name="Peters L."/>
            <person name="Chertkov O."/>
            <person name="Held B."/>
            <person name="Detter J.C."/>
            <person name="Han C.S."/>
            <person name="Tapia R."/>
            <person name="Land M.L."/>
            <person name="Hauser L.J."/>
            <person name="Kyrpides N.C."/>
            <person name="Ivanova N.N."/>
            <person name="Mikhailova N."/>
            <person name="Pagani I."/>
            <person name="Woyke T."/>
            <person name="Arkin A.P."/>
            <person name="Dehal P."/>
            <person name="Chivian D."/>
            <person name="Criddle C.S."/>
            <person name="Wu W."/>
            <person name="Chakraborty R."/>
            <person name="Hazen T.C."/>
            <person name="Fields M.W."/>
        </authorList>
    </citation>
    <scope>NUCLEOTIDE SEQUENCE [LARGE SCALE GENOMIC DNA]</scope>
    <source>
        <strain evidence="4">FW-101-2B</strain>
    </source>
</reference>
<feature type="chain" id="PRO_5003503602" description="Lipoprotein" evidence="2">
    <location>
        <begin position="25"/>
        <end position="263"/>
    </location>
</feature>
<evidence type="ECO:0000313" key="4">
    <source>
        <dbReference type="Proteomes" id="UP000004662"/>
    </source>
</evidence>
<evidence type="ECO:0000313" key="3">
    <source>
        <dbReference type="EMBL" id="EHJ46632.1"/>
    </source>
</evidence>
<dbReference type="OrthoDB" id="5457571at2"/>
<sequence>MPRLPVRFAVLLILVLATAACAPAKRTAPSAAAAKTTGQTASASPARAAPPAPAVSRPLSVVMGAPLPGAPKTPSPVAPASPGVAAVPPAAAGAAPAASQPAPSALGDASGTPGAPPTGFAGLAWGVSATSNPGLAAYEVDQAASVTTCLWPRGPRDIAGAPIREAFYEFYKDKFYHVWLEFDGMAAYKAALAGLTRTYGPPTQENLEKYYHAWNLGDVNIYCAYHAGENGGDVSFFYQPLYEQMMAARKAGPAKSPSGKAKP</sequence>
<feature type="region of interest" description="Disordered" evidence="1">
    <location>
        <begin position="26"/>
        <end position="54"/>
    </location>
</feature>
<protein>
    <recommendedName>
        <fullName evidence="5">Lipoprotein</fullName>
    </recommendedName>
</protein>
<dbReference type="RefSeq" id="WP_009180067.1">
    <property type="nucleotide sequence ID" value="NZ_CM001368.1"/>
</dbReference>
<dbReference type="EMBL" id="CM001368">
    <property type="protein sequence ID" value="EHJ46632.1"/>
    <property type="molecule type" value="Genomic_DNA"/>
</dbReference>
<keyword evidence="4" id="KW-1185">Reference proteome</keyword>
<dbReference type="AlphaFoldDB" id="G7QDX6"/>
<dbReference type="eggNOG" id="ENOG50318P1">
    <property type="taxonomic scope" value="Bacteria"/>
</dbReference>
<feature type="signal peptide" evidence="2">
    <location>
        <begin position="1"/>
        <end position="24"/>
    </location>
</feature>
<accession>G7QDX6</accession>
<evidence type="ECO:0000256" key="1">
    <source>
        <dbReference type="SAM" id="MobiDB-lite"/>
    </source>
</evidence>